<dbReference type="GO" id="GO:0035091">
    <property type="term" value="F:phosphatidylinositol binding"/>
    <property type="evidence" value="ECO:0007669"/>
    <property type="project" value="TreeGrafter"/>
</dbReference>
<evidence type="ECO:0000313" key="2">
    <source>
        <dbReference type="EMBL" id="SMC09913.1"/>
    </source>
</evidence>
<dbReference type="PANTHER" id="PTHR15629:SF2">
    <property type="entry name" value="SH3 DOMAIN-CONTAINING YSC84-LIKE PROTEIN 1"/>
    <property type="match status" value="1"/>
</dbReference>
<accession>A0A1W1WW01</accession>
<dbReference type="AlphaFoldDB" id="A0A1W1WW01"/>
<dbReference type="STRING" id="1069081.SAMN05660197_1738"/>
<evidence type="ECO:0000313" key="3">
    <source>
        <dbReference type="Proteomes" id="UP000192602"/>
    </source>
</evidence>
<dbReference type="PANTHER" id="PTHR15629">
    <property type="entry name" value="SH3YL1 PROTEIN"/>
    <property type="match status" value="1"/>
</dbReference>
<keyword evidence="3" id="KW-1185">Reference proteome</keyword>
<name>A0A1W1WW01_9BACT</name>
<dbReference type="Pfam" id="PF04366">
    <property type="entry name" value="Ysc84"/>
    <property type="match status" value="1"/>
</dbReference>
<proteinExistence type="predicted"/>
<protein>
    <submittedName>
        <fullName evidence="2">Lipid-binding SYLF domain-containing protein</fullName>
    </submittedName>
</protein>
<sequence length="220" mass="24329">MKKLLALFFFTAFVWSSEDSILINAANTLDRFMAIPEERIPPKLLSRAQAIAIIPNLIRAGFVAGARYGKGVLFFKQKDNWSDPIFIKMYGASLGWQIGLESIDVILVFVDRSAASKVLQNGITLAADTSIAVGPVGRAGMVGAATKFKAQIYSYSRSMGAYIGVALAGSTLEIDYDANQRFYGCDPQKIYSIINGECNKKSEFVRILKNKLREYSSWQE</sequence>
<reference evidence="3" key="1">
    <citation type="submission" date="2017-04" db="EMBL/GenBank/DDBJ databases">
        <authorList>
            <person name="Varghese N."/>
            <person name="Submissions S."/>
        </authorList>
    </citation>
    <scope>NUCLEOTIDE SEQUENCE [LARGE SCALE GENOMIC DNA]</scope>
    <source>
        <strain evidence="3">DSM 16512</strain>
    </source>
</reference>
<dbReference type="InterPro" id="IPR051702">
    <property type="entry name" value="SH3_domain_YSC84-like"/>
</dbReference>
<dbReference type="InterPro" id="IPR007461">
    <property type="entry name" value="Ysc84_actin-binding"/>
</dbReference>
<dbReference type="EMBL" id="FWWZ01000001">
    <property type="protein sequence ID" value="SMC09913.1"/>
    <property type="molecule type" value="Genomic_DNA"/>
</dbReference>
<dbReference type="Proteomes" id="UP000192602">
    <property type="component" value="Unassembled WGS sequence"/>
</dbReference>
<gene>
    <name evidence="2" type="ORF">SAMN05660197_1738</name>
</gene>
<dbReference type="RefSeq" id="WP_197685329.1">
    <property type="nucleotide sequence ID" value="NZ_AP026671.1"/>
</dbReference>
<dbReference type="CDD" id="cd11524">
    <property type="entry name" value="SYLF"/>
    <property type="match status" value="1"/>
</dbReference>
<feature type="domain" description="Ysc84 actin-binding" evidence="1">
    <location>
        <begin position="91"/>
        <end position="213"/>
    </location>
</feature>
<evidence type="ECO:0000259" key="1">
    <source>
        <dbReference type="Pfam" id="PF04366"/>
    </source>
</evidence>
<organism evidence="2 3">
    <name type="scientific">Nitratiruptor tergarcus DSM 16512</name>
    <dbReference type="NCBI Taxonomy" id="1069081"/>
    <lineage>
        <taxon>Bacteria</taxon>
        <taxon>Pseudomonadati</taxon>
        <taxon>Campylobacterota</taxon>
        <taxon>Epsilonproteobacteria</taxon>
        <taxon>Nautiliales</taxon>
        <taxon>Nitratiruptoraceae</taxon>
        <taxon>Nitratiruptor</taxon>
    </lineage>
</organism>